<dbReference type="SUPFAM" id="SSF56645">
    <property type="entry name" value="Acyl-CoA dehydrogenase NM domain-like"/>
    <property type="match status" value="1"/>
</dbReference>
<dbReference type="OrthoDB" id="9988775at2759"/>
<comment type="function">
    <text evidence="11">Isobutyryl-CoA dehydrogenase which catalyzes the conversion of 2-methylpropanoyl-CoA to (2E)-2-methylpropenoyl-CoA in the valine catabolic pathway. To a lesser extent, also able to catalyze the oxidation of (2S)-2-methylbutanoyl-CoA.</text>
</comment>
<evidence type="ECO:0000256" key="2">
    <source>
        <dbReference type="ARBA" id="ARBA00005109"/>
    </source>
</evidence>
<gene>
    <name evidence="18" type="ORF">CRM22_003929</name>
</gene>
<dbReference type="GO" id="GO:0005739">
    <property type="term" value="C:mitochondrion"/>
    <property type="evidence" value="ECO:0007669"/>
    <property type="project" value="TreeGrafter"/>
</dbReference>
<proteinExistence type="inferred from homology"/>
<dbReference type="InterPro" id="IPR006089">
    <property type="entry name" value="Acyl-CoA_DH_CS"/>
</dbReference>
<comment type="cofactor">
    <cofactor evidence="1 14">
        <name>FAD</name>
        <dbReference type="ChEBI" id="CHEBI:57692"/>
    </cofactor>
</comment>
<keyword evidence="7 14" id="KW-0560">Oxidoreductase</keyword>
<evidence type="ECO:0000313" key="19">
    <source>
        <dbReference type="Proteomes" id="UP000308267"/>
    </source>
</evidence>
<dbReference type="PANTHER" id="PTHR43884">
    <property type="entry name" value="ACYL-COA DEHYDROGENASE"/>
    <property type="match status" value="1"/>
</dbReference>
<dbReference type="Gene3D" id="1.20.140.10">
    <property type="entry name" value="Butyryl-CoA Dehydrogenase, subunit A, domain 3"/>
    <property type="match status" value="1"/>
</dbReference>
<evidence type="ECO:0000256" key="6">
    <source>
        <dbReference type="ARBA" id="ARBA00022827"/>
    </source>
</evidence>
<evidence type="ECO:0000259" key="16">
    <source>
        <dbReference type="Pfam" id="PF02770"/>
    </source>
</evidence>
<comment type="catalytic activity">
    <reaction evidence="10">
        <text>2-methylpropanoyl-CoA + oxidized [electron-transfer flavoprotein] + H(+) = 2-methylpropenoyl-CoA + reduced [electron-transfer flavoprotein]</text>
        <dbReference type="Rhea" id="RHEA:44180"/>
        <dbReference type="Rhea" id="RHEA-COMP:10685"/>
        <dbReference type="Rhea" id="RHEA-COMP:10686"/>
        <dbReference type="ChEBI" id="CHEBI:15378"/>
        <dbReference type="ChEBI" id="CHEBI:57338"/>
        <dbReference type="ChEBI" id="CHEBI:57692"/>
        <dbReference type="ChEBI" id="CHEBI:58307"/>
        <dbReference type="ChEBI" id="CHEBI:62500"/>
        <dbReference type="EC" id="1.3.8.5"/>
    </reaction>
    <physiologicalReaction direction="left-to-right" evidence="10">
        <dbReference type="Rhea" id="RHEA:44181"/>
    </physiologicalReaction>
</comment>
<evidence type="ECO:0000256" key="14">
    <source>
        <dbReference type="RuleBase" id="RU362125"/>
    </source>
</evidence>
<evidence type="ECO:0000256" key="7">
    <source>
        <dbReference type="ARBA" id="ARBA00023002"/>
    </source>
</evidence>
<dbReference type="InterPro" id="IPR046373">
    <property type="entry name" value="Acyl-CoA_Oxase/DH_mid-dom_sf"/>
</dbReference>
<dbReference type="InterPro" id="IPR006091">
    <property type="entry name" value="Acyl-CoA_Oxase/DH_mid-dom"/>
</dbReference>
<comment type="catalytic activity">
    <reaction evidence="8">
        <text>(2S)-2-methylbutanoyl-CoA + oxidized [electron-transfer flavoprotein] + H(+) = (2E)-2-methylbut-2-enoyl-CoA + reduced [electron-transfer flavoprotein]</text>
        <dbReference type="Rhea" id="RHEA:48256"/>
        <dbReference type="Rhea" id="RHEA-COMP:10685"/>
        <dbReference type="Rhea" id="RHEA-COMP:10686"/>
        <dbReference type="ChEBI" id="CHEBI:15378"/>
        <dbReference type="ChEBI" id="CHEBI:57337"/>
        <dbReference type="ChEBI" id="CHEBI:57692"/>
        <dbReference type="ChEBI" id="CHEBI:58307"/>
        <dbReference type="ChEBI" id="CHEBI:88166"/>
    </reaction>
    <physiologicalReaction direction="left-to-right" evidence="8">
        <dbReference type="Rhea" id="RHEA:48257"/>
    </physiologicalReaction>
</comment>
<dbReference type="FunFam" id="2.40.110.10:FF:000001">
    <property type="entry name" value="Acyl-CoA dehydrogenase, mitochondrial"/>
    <property type="match status" value="1"/>
</dbReference>
<comment type="similarity">
    <text evidence="3 14">Belongs to the acyl-CoA dehydrogenase family.</text>
</comment>
<keyword evidence="4" id="KW-0101">Branched-chain amino acid catabolism</keyword>
<dbReference type="EMBL" id="SJOL01006221">
    <property type="protein sequence ID" value="TGZ69106.1"/>
    <property type="molecule type" value="Genomic_DNA"/>
</dbReference>
<dbReference type="Pfam" id="PF02770">
    <property type="entry name" value="Acyl-CoA_dh_M"/>
    <property type="match status" value="1"/>
</dbReference>
<evidence type="ECO:0000256" key="4">
    <source>
        <dbReference type="ARBA" id="ARBA00022456"/>
    </source>
</evidence>
<keyword evidence="6 14" id="KW-0274">FAD</keyword>
<evidence type="ECO:0000256" key="9">
    <source>
        <dbReference type="ARBA" id="ARBA00050268"/>
    </source>
</evidence>
<evidence type="ECO:0000256" key="3">
    <source>
        <dbReference type="ARBA" id="ARBA00009347"/>
    </source>
</evidence>
<evidence type="ECO:0000256" key="13">
    <source>
        <dbReference type="ARBA" id="ARBA00076026"/>
    </source>
</evidence>
<evidence type="ECO:0000256" key="5">
    <source>
        <dbReference type="ARBA" id="ARBA00022630"/>
    </source>
</evidence>
<comment type="pathway">
    <text evidence="2">Amino-acid degradation; L-valine degradation.</text>
</comment>
<keyword evidence="19" id="KW-1185">Reference proteome</keyword>
<dbReference type="InterPro" id="IPR009075">
    <property type="entry name" value="AcylCo_DH/oxidase_C"/>
</dbReference>
<dbReference type="Pfam" id="PF00441">
    <property type="entry name" value="Acyl-CoA_dh_1"/>
    <property type="match status" value="1"/>
</dbReference>
<dbReference type="FunFam" id="1.10.540.10:FF:000007">
    <property type="entry name" value="Isovaleryl-CoA dehydrogenase, mitochondrial"/>
    <property type="match status" value="1"/>
</dbReference>
<dbReference type="PANTHER" id="PTHR43884:SF12">
    <property type="entry name" value="ISOVALERYL-COA DEHYDROGENASE, MITOCHONDRIAL-RELATED"/>
    <property type="match status" value="1"/>
</dbReference>
<keyword evidence="5 14" id="KW-0285">Flavoprotein</keyword>
<dbReference type="AlphaFoldDB" id="A0A4S2LZH3"/>
<dbReference type="InterPro" id="IPR036250">
    <property type="entry name" value="AcylCo_DH-like_C"/>
</dbReference>
<accession>A0A4S2LZH3</accession>
<dbReference type="Pfam" id="PF02771">
    <property type="entry name" value="Acyl-CoA_dh_N"/>
    <property type="match status" value="1"/>
</dbReference>
<evidence type="ECO:0000256" key="8">
    <source>
        <dbReference type="ARBA" id="ARBA00049552"/>
    </source>
</evidence>
<sequence length="433" mass="47059">MSHFLFRRGCAALSAGFVLRSRNVQTAHLPVTDDLYSFSDEQKQFRESVRSFAEKELYPIAEITDQQDKINDMKGLWKKIGEMGLLGLTAPETYGGTHHGLLAHCIAMEEISRASGSIGLSYGAHSNLCVNQLVRHATEEQARKYLPGLISGDLIGALAMSEVDSGSDVVSMKTRADRVGDNYVLNGSKFWITNGTVADVVIVYAKTDANSSDSGRGISTFIVETSTPGFSVGKKLKKLGMRGSPTSEIIFEDCVVPSSNLLGKLNEGLHVLMSGLDIERLVLAAGPVGLMQAACDVAFHYAQQRHAFGKPISEFGLIQGKMADMYTRLQVSRVYLYTLARAMDEIENGDSQLRIGQKGGPVNMECANLILHNAEAATQVALDAIQILGGNGYTEDYPVGRILRDAKLYEIGAGTSEIRRMIVARAINAQCRQ</sequence>
<dbReference type="Proteomes" id="UP000308267">
    <property type="component" value="Unassembled WGS sequence"/>
</dbReference>
<comment type="caution">
    <text evidence="18">The sequence shown here is derived from an EMBL/GenBank/DDBJ whole genome shotgun (WGS) entry which is preliminary data.</text>
</comment>
<dbReference type="InterPro" id="IPR013786">
    <property type="entry name" value="AcylCoA_DH/ox_N"/>
</dbReference>
<reference evidence="18 19" key="1">
    <citation type="journal article" date="2019" name="BMC Genomics">
        <title>New insights from Opisthorchis felineus genome: update on genomics of the epidemiologically important liver flukes.</title>
        <authorList>
            <person name="Ershov N.I."/>
            <person name="Mordvinov V.A."/>
            <person name="Prokhortchouk E.B."/>
            <person name="Pakharukova M.Y."/>
            <person name="Gunbin K.V."/>
            <person name="Ustyantsev K."/>
            <person name="Genaev M.A."/>
            <person name="Blinov A.G."/>
            <person name="Mazur A."/>
            <person name="Boulygina E."/>
            <person name="Tsygankova S."/>
            <person name="Khrameeva E."/>
            <person name="Chekanov N."/>
            <person name="Fan G."/>
            <person name="Xiao A."/>
            <person name="Zhang H."/>
            <person name="Xu X."/>
            <person name="Yang H."/>
            <person name="Solovyev V."/>
            <person name="Lee S.M."/>
            <person name="Liu X."/>
            <person name="Afonnikov D.A."/>
            <person name="Skryabin K.G."/>
        </authorList>
    </citation>
    <scope>NUCLEOTIDE SEQUENCE [LARGE SCALE GENOMIC DNA]</scope>
    <source>
        <strain evidence="18">AK-0245</strain>
        <tissue evidence="18">Whole organism</tissue>
    </source>
</reference>
<evidence type="ECO:0000256" key="11">
    <source>
        <dbReference type="ARBA" id="ARBA00055070"/>
    </source>
</evidence>
<protein>
    <recommendedName>
        <fullName evidence="12">Isobutyryl-CoA dehydrogenase, mitochondrial</fullName>
    </recommendedName>
    <alternativeName>
        <fullName evidence="13">Acyl-CoA dehydrogenase family member 8</fullName>
    </alternativeName>
</protein>
<evidence type="ECO:0000256" key="12">
    <source>
        <dbReference type="ARBA" id="ARBA00071686"/>
    </source>
</evidence>
<dbReference type="GO" id="GO:0008470">
    <property type="term" value="F:3-methylbutanoyl-CoA dehydrogenase activity"/>
    <property type="evidence" value="ECO:0007669"/>
    <property type="project" value="TreeGrafter"/>
</dbReference>
<dbReference type="InterPro" id="IPR009100">
    <property type="entry name" value="AcylCoA_DH/oxidase_NM_dom_sf"/>
</dbReference>
<dbReference type="PROSITE" id="PS00072">
    <property type="entry name" value="ACYL_COA_DH_1"/>
    <property type="match status" value="1"/>
</dbReference>
<dbReference type="EMBL" id="SJOL01006221">
    <property type="protein sequence ID" value="TGZ69102.1"/>
    <property type="molecule type" value="Genomic_DNA"/>
</dbReference>
<dbReference type="Gene3D" id="1.10.540.10">
    <property type="entry name" value="Acyl-CoA dehydrogenase/oxidase, N-terminal domain"/>
    <property type="match status" value="1"/>
</dbReference>
<dbReference type="GO" id="GO:0050660">
    <property type="term" value="F:flavin adenine dinucleotide binding"/>
    <property type="evidence" value="ECO:0007669"/>
    <property type="project" value="InterPro"/>
</dbReference>
<dbReference type="InterPro" id="IPR037069">
    <property type="entry name" value="AcylCoA_DH/ox_N_sf"/>
</dbReference>
<feature type="domain" description="Acyl-CoA oxidase/dehydrogenase middle" evidence="16">
    <location>
        <begin position="157"/>
        <end position="254"/>
    </location>
</feature>
<dbReference type="GO" id="GO:0003853">
    <property type="term" value="F:short-chain 2-methyl fatty acyl-CoA dehydrogenase activity"/>
    <property type="evidence" value="ECO:0007669"/>
    <property type="project" value="UniProtKB-EC"/>
</dbReference>
<dbReference type="Gene3D" id="2.40.110.10">
    <property type="entry name" value="Butyryl-CoA Dehydrogenase, subunit A, domain 2"/>
    <property type="match status" value="1"/>
</dbReference>
<evidence type="ECO:0000313" key="18">
    <source>
        <dbReference type="EMBL" id="TGZ69106.1"/>
    </source>
</evidence>
<feature type="domain" description="Acyl-CoA dehydrogenase/oxidase C-terminal" evidence="15">
    <location>
        <begin position="266"/>
        <end position="427"/>
    </location>
</feature>
<dbReference type="PROSITE" id="PS00073">
    <property type="entry name" value="ACYL_COA_DH_2"/>
    <property type="match status" value="1"/>
</dbReference>
<dbReference type="STRING" id="147828.A0A4S2LZH3"/>
<evidence type="ECO:0000259" key="17">
    <source>
        <dbReference type="Pfam" id="PF02771"/>
    </source>
</evidence>
<name>A0A4S2LZH3_OPIFE</name>
<organism evidence="18 19">
    <name type="scientific">Opisthorchis felineus</name>
    <dbReference type="NCBI Taxonomy" id="147828"/>
    <lineage>
        <taxon>Eukaryota</taxon>
        <taxon>Metazoa</taxon>
        <taxon>Spiralia</taxon>
        <taxon>Lophotrochozoa</taxon>
        <taxon>Platyhelminthes</taxon>
        <taxon>Trematoda</taxon>
        <taxon>Digenea</taxon>
        <taxon>Opisthorchiida</taxon>
        <taxon>Opisthorchiata</taxon>
        <taxon>Opisthorchiidae</taxon>
        <taxon>Opisthorchis</taxon>
    </lineage>
</organism>
<evidence type="ECO:0000259" key="15">
    <source>
        <dbReference type="Pfam" id="PF00441"/>
    </source>
</evidence>
<dbReference type="FunFam" id="1.20.140.10:FF:000001">
    <property type="entry name" value="Acyl-CoA dehydrogenase"/>
    <property type="match status" value="1"/>
</dbReference>
<dbReference type="GO" id="GO:0006552">
    <property type="term" value="P:L-leucine catabolic process"/>
    <property type="evidence" value="ECO:0007669"/>
    <property type="project" value="TreeGrafter"/>
</dbReference>
<evidence type="ECO:0000256" key="1">
    <source>
        <dbReference type="ARBA" id="ARBA00001974"/>
    </source>
</evidence>
<evidence type="ECO:0000256" key="10">
    <source>
        <dbReference type="ARBA" id="ARBA00052552"/>
    </source>
</evidence>
<comment type="catalytic activity">
    <reaction evidence="9">
        <text>propanoyl-CoA + oxidized [electron-transfer flavoprotein] + H(+) = acryloyl-CoA + reduced [electron-transfer flavoprotein]</text>
        <dbReference type="Rhea" id="RHEA:31287"/>
        <dbReference type="Rhea" id="RHEA-COMP:10685"/>
        <dbReference type="Rhea" id="RHEA-COMP:10686"/>
        <dbReference type="ChEBI" id="CHEBI:15378"/>
        <dbReference type="ChEBI" id="CHEBI:57367"/>
        <dbReference type="ChEBI" id="CHEBI:57392"/>
        <dbReference type="ChEBI" id="CHEBI:57692"/>
        <dbReference type="ChEBI" id="CHEBI:58307"/>
    </reaction>
    <physiologicalReaction direction="left-to-right" evidence="9">
        <dbReference type="Rhea" id="RHEA:31288"/>
    </physiologicalReaction>
</comment>
<feature type="domain" description="Acyl-CoA dehydrogenase/oxidase N-terminal" evidence="17">
    <location>
        <begin position="39"/>
        <end position="153"/>
    </location>
</feature>
<dbReference type="SUPFAM" id="SSF47203">
    <property type="entry name" value="Acyl-CoA dehydrogenase C-terminal domain-like"/>
    <property type="match status" value="1"/>
</dbReference>